<evidence type="ECO:0000313" key="8">
    <source>
        <dbReference type="Proteomes" id="UP000013827"/>
    </source>
</evidence>
<dbReference type="KEGG" id="ehx:EMIHUDRAFT_228348"/>
<keyword evidence="8" id="KW-1185">Reference proteome</keyword>
<protein>
    <recommendedName>
        <fullName evidence="9">H(+)-exporting diphosphatase</fullName>
    </recommendedName>
</protein>
<proteinExistence type="predicted"/>
<dbReference type="AlphaFoldDB" id="A0A0D3KFS8"/>
<evidence type="ECO:0000256" key="4">
    <source>
        <dbReference type="ARBA" id="ARBA00022989"/>
    </source>
</evidence>
<dbReference type="EnsemblProtists" id="EOD34613">
    <property type="protein sequence ID" value="EOD34613"/>
    <property type="gene ID" value="EMIHUDRAFT_228348"/>
</dbReference>
<evidence type="ECO:0000256" key="5">
    <source>
        <dbReference type="ARBA" id="ARBA00023136"/>
    </source>
</evidence>
<sequence length="301" mass="30599">MGIGTSASPVSGTIFITALVFCLLLLAWGRNAFSDVELLQNVLTGTCVAVSAANDLSQDCKALQLCGFPPRSGFVAQLIGGLAGSIVVPCALYVADDAYGLGTERLIAPQGQMFATLVDGLLLAAKVPFKPVAVGIGIGVVGVLADFLVSRESIQIPAMAMAVGLYLPASLGMGILVGSLCRFAGEQVRMCTKSSNEAFLRTHESILAASGLITGSAFLDLCLGIGVLAGFSTEQLSLFTTSGEEGKAPLPEVLQTVLAIIGIAALGAISFFNSLNGIADHTVENGKAGGSLQAGPGASMM</sequence>
<evidence type="ECO:0008006" key="9">
    <source>
        <dbReference type="Google" id="ProtNLM"/>
    </source>
</evidence>
<dbReference type="Proteomes" id="UP000013827">
    <property type="component" value="Unassembled WGS sequence"/>
</dbReference>
<comment type="subcellular location">
    <subcellularLocation>
        <location evidence="1">Membrane</location>
        <topology evidence="1">Multi-pass membrane protein</topology>
    </subcellularLocation>
</comment>
<dbReference type="GO" id="GO:0016020">
    <property type="term" value="C:membrane"/>
    <property type="evidence" value="ECO:0007669"/>
    <property type="project" value="UniProtKB-SubCell"/>
</dbReference>
<keyword evidence="5 6" id="KW-0472">Membrane</keyword>
<dbReference type="InterPro" id="IPR004813">
    <property type="entry name" value="OPT"/>
</dbReference>
<dbReference type="InterPro" id="IPR045035">
    <property type="entry name" value="YSL-like"/>
</dbReference>
<name>A0A0D3KFS8_EMIH1</name>
<keyword evidence="3 6" id="KW-0812">Transmembrane</keyword>
<dbReference type="RefSeq" id="XP_005787042.1">
    <property type="nucleotide sequence ID" value="XM_005786985.1"/>
</dbReference>
<dbReference type="HOGENOM" id="CLU_925710_0_0_1"/>
<dbReference type="GO" id="GO:0035673">
    <property type="term" value="F:oligopeptide transmembrane transporter activity"/>
    <property type="evidence" value="ECO:0007669"/>
    <property type="project" value="InterPro"/>
</dbReference>
<feature type="transmembrane region" description="Helical" evidence="6">
    <location>
        <begin position="6"/>
        <end position="28"/>
    </location>
</feature>
<dbReference type="PANTHER" id="PTHR31645">
    <property type="entry name" value="OLIGOPEPTIDE TRANSPORTER YGL114W-RELATED"/>
    <property type="match status" value="1"/>
</dbReference>
<dbReference type="PANTHER" id="PTHR31645:SF0">
    <property type="entry name" value="OLIGOPEPTIDE TRANSPORTER YGL114W-RELATED"/>
    <property type="match status" value="1"/>
</dbReference>
<evidence type="ECO:0000256" key="3">
    <source>
        <dbReference type="ARBA" id="ARBA00022692"/>
    </source>
</evidence>
<evidence type="ECO:0000256" key="1">
    <source>
        <dbReference type="ARBA" id="ARBA00004141"/>
    </source>
</evidence>
<accession>A0A0D3KFS8</accession>
<evidence type="ECO:0000256" key="6">
    <source>
        <dbReference type="SAM" id="Phobius"/>
    </source>
</evidence>
<feature type="transmembrane region" description="Helical" evidence="6">
    <location>
        <begin position="132"/>
        <end position="150"/>
    </location>
</feature>
<reference evidence="8" key="1">
    <citation type="journal article" date="2013" name="Nature">
        <title>Pan genome of the phytoplankton Emiliania underpins its global distribution.</title>
        <authorList>
            <person name="Read B.A."/>
            <person name="Kegel J."/>
            <person name="Klute M.J."/>
            <person name="Kuo A."/>
            <person name="Lefebvre S.C."/>
            <person name="Maumus F."/>
            <person name="Mayer C."/>
            <person name="Miller J."/>
            <person name="Monier A."/>
            <person name="Salamov A."/>
            <person name="Young J."/>
            <person name="Aguilar M."/>
            <person name="Claverie J.M."/>
            <person name="Frickenhaus S."/>
            <person name="Gonzalez K."/>
            <person name="Herman E.K."/>
            <person name="Lin Y.C."/>
            <person name="Napier J."/>
            <person name="Ogata H."/>
            <person name="Sarno A.F."/>
            <person name="Shmutz J."/>
            <person name="Schroeder D."/>
            <person name="de Vargas C."/>
            <person name="Verret F."/>
            <person name="von Dassow P."/>
            <person name="Valentin K."/>
            <person name="Van de Peer Y."/>
            <person name="Wheeler G."/>
            <person name="Dacks J.B."/>
            <person name="Delwiche C.F."/>
            <person name="Dyhrman S.T."/>
            <person name="Glockner G."/>
            <person name="John U."/>
            <person name="Richards T."/>
            <person name="Worden A.Z."/>
            <person name="Zhang X."/>
            <person name="Grigoriev I.V."/>
            <person name="Allen A.E."/>
            <person name="Bidle K."/>
            <person name="Borodovsky M."/>
            <person name="Bowler C."/>
            <person name="Brownlee C."/>
            <person name="Cock J.M."/>
            <person name="Elias M."/>
            <person name="Gladyshev V.N."/>
            <person name="Groth M."/>
            <person name="Guda C."/>
            <person name="Hadaegh A."/>
            <person name="Iglesias-Rodriguez M.D."/>
            <person name="Jenkins J."/>
            <person name="Jones B.M."/>
            <person name="Lawson T."/>
            <person name="Leese F."/>
            <person name="Lindquist E."/>
            <person name="Lobanov A."/>
            <person name="Lomsadze A."/>
            <person name="Malik S.B."/>
            <person name="Marsh M.E."/>
            <person name="Mackinder L."/>
            <person name="Mock T."/>
            <person name="Mueller-Roeber B."/>
            <person name="Pagarete A."/>
            <person name="Parker M."/>
            <person name="Probert I."/>
            <person name="Quesneville H."/>
            <person name="Raines C."/>
            <person name="Rensing S.A."/>
            <person name="Riano-Pachon D.M."/>
            <person name="Richier S."/>
            <person name="Rokitta S."/>
            <person name="Shiraiwa Y."/>
            <person name="Soanes D.M."/>
            <person name="van der Giezen M."/>
            <person name="Wahlund T.M."/>
            <person name="Williams B."/>
            <person name="Wilson W."/>
            <person name="Wolfe G."/>
            <person name="Wurch L.L."/>
        </authorList>
    </citation>
    <scope>NUCLEOTIDE SEQUENCE</scope>
</reference>
<dbReference type="Pfam" id="PF03169">
    <property type="entry name" value="OPT"/>
    <property type="match status" value="1"/>
</dbReference>
<reference evidence="7" key="2">
    <citation type="submission" date="2024-10" db="UniProtKB">
        <authorList>
            <consortium name="EnsemblProtists"/>
        </authorList>
    </citation>
    <scope>IDENTIFICATION</scope>
</reference>
<keyword evidence="4 6" id="KW-1133">Transmembrane helix</keyword>
<organism evidence="7 8">
    <name type="scientific">Emiliania huxleyi (strain CCMP1516)</name>
    <dbReference type="NCBI Taxonomy" id="280463"/>
    <lineage>
        <taxon>Eukaryota</taxon>
        <taxon>Haptista</taxon>
        <taxon>Haptophyta</taxon>
        <taxon>Prymnesiophyceae</taxon>
        <taxon>Isochrysidales</taxon>
        <taxon>Noelaerhabdaceae</taxon>
        <taxon>Emiliania</taxon>
    </lineage>
</organism>
<feature type="transmembrane region" description="Helical" evidence="6">
    <location>
        <begin position="74"/>
        <end position="95"/>
    </location>
</feature>
<dbReference type="GeneID" id="17279883"/>
<dbReference type="PaxDb" id="2903-EOD34613"/>
<keyword evidence="2" id="KW-0813">Transport</keyword>
<feature type="transmembrane region" description="Helical" evidence="6">
    <location>
        <begin position="253"/>
        <end position="272"/>
    </location>
</feature>
<evidence type="ECO:0000313" key="7">
    <source>
        <dbReference type="EnsemblProtists" id="EOD34613"/>
    </source>
</evidence>
<evidence type="ECO:0000256" key="2">
    <source>
        <dbReference type="ARBA" id="ARBA00022448"/>
    </source>
</evidence>
<feature type="transmembrane region" description="Helical" evidence="6">
    <location>
        <begin position="156"/>
        <end position="185"/>
    </location>
</feature>
<feature type="transmembrane region" description="Helical" evidence="6">
    <location>
        <begin position="206"/>
        <end position="233"/>
    </location>
</feature>